<accession>X1SN85</accession>
<dbReference type="SUPFAM" id="SSF56281">
    <property type="entry name" value="Metallo-hydrolase/oxidoreductase"/>
    <property type="match status" value="1"/>
</dbReference>
<dbReference type="PANTHER" id="PTHR46018">
    <property type="entry name" value="ZINC PHOSPHODIESTERASE ELAC PROTEIN 1"/>
    <property type="match status" value="1"/>
</dbReference>
<name>X1SN85_9ZZZZ</name>
<reference evidence="1" key="1">
    <citation type="journal article" date="2014" name="Front. Microbiol.">
        <title>High frequency of phylogenetically diverse reductive dehalogenase-homologous genes in deep subseafloor sedimentary metagenomes.</title>
        <authorList>
            <person name="Kawai M."/>
            <person name="Futagami T."/>
            <person name="Toyoda A."/>
            <person name="Takaki Y."/>
            <person name="Nishi S."/>
            <person name="Hori S."/>
            <person name="Arai W."/>
            <person name="Tsubouchi T."/>
            <person name="Morono Y."/>
            <person name="Uchiyama I."/>
            <person name="Ito T."/>
            <person name="Fujiyama A."/>
            <person name="Inagaki F."/>
            <person name="Takami H."/>
        </authorList>
    </citation>
    <scope>NUCLEOTIDE SEQUENCE</scope>
    <source>
        <strain evidence="1">Expedition CK06-06</strain>
    </source>
</reference>
<dbReference type="Gene3D" id="3.60.15.10">
    <property type="entry name" value="Ribonuclease Z/Hydroxyacylglutathione hydrolase-like"/>
    <property type="match status" value="1"/>
</dbReference>
<sequence>QGKNISYKGKKYKNKSLTYVEKGKKISIVMDTGMNKKIVAFVRNSDLLICESSFDSNLKEKAKEYFHLTATQTGEIAKKSKSKELILTHISQRHEKNFKKILSEAKREFKNVSIVKDLDEVELK</sequence>
<evidence type="ECO:0008006" key="2">
    <source>
        <dbReference type="Google" id="ProtNLM"/>
    </source>
</evidence>
<feature type="non-terminal residue" evidence="1">
    <location>
        <position position="1"/>
    </location>
</feature>
<dbReference type="InterPro" id="IPR036866">
    <property type="entry name" value="RibonucZ/Hydroxyglut_hydro"/>
</dbReference>
<evidence type="ECO:0000313" key="1">
    <source>
        <dbReference type="EMBL" id="GAI94502.1"/>
    </source>
</evidence>
<dbReference type="EMBL" id="BARW01024665">
    <property type="protein sequence ID" value="GAI94502.1"/>
    <property type="molecule type" value="Genomic_DNA"/>
</dbReference>
<protein>
    <recommendedName>
        <fullName evidence="2">Metallo-beta-lactamase domain-containing protein</fullName>
    </recommendedName>
</protein>
<comment type="caution">
    <text evidence="1">The sequence shown here is derived from an EMBL/GenBank/DDBJ whole genome shotgun (WGS) entry which is preliminary data.</text>
</comment>
<gene>
    <name evidence="1" type="ORF">S12H4_40615</name>
</gene>
<dbReference type="PANTHER" id="PTHR46018:SF2">
    <property type="entry name" value="ZINC PHOSPHODIESTERASE ELAC PROTEIN 1"/>
    <property type="match status" value="1"/>
</dbReference>
<dbReference type="GO" id="GO:0042781">
    <property type="term" value="F:3'-tRNA processing endoribonuclease activity"/>
    <property type="evidence" value="ECO:0007669"/>
    <property type="project" value="TreeGrafter"/>
</dbReference>
<organism evidence="1">
    <name type="scientific">marine sediment metagenome</name>
    <dbReference type="NCBI Taxonomy" id="412755"/>
    <lineage>
        <taxon>unclassified sequences</taxon>
        <taxon>metagenomes</taxon>
        <taxon>ecological metagenomes</taxon>
    </lineage>
</organism>
<proteinExistence type="predicted"/>
<dbReference type="AlphaFoldDB" id="X1SN85"/>